<dbReference type="CDD" id="cd00293">
    <property type="entry name" value="USP-like"/>
    <property type="match status" value="1"/>
</dbReference>
<feature type="domain" description="UspA" evidence="1">
    <location>
        <begin position="47"/>
        <end position="115"/>
    </location>
</feature>
<organism evidence="2 3">
    <name type="scientific">Nocardioides acrostichi</name>
    <dbReference type="NCBI Taxonomy" id="2784339"/>
    <lineage>
        <taxon>Bacteria</taxon>
        <taxon>Bacillati</taxon>
        <taxon>Actinomycetota</taxon>
        <taxon>Actinomycetes</taxon>
        <taxon>Propionibacteriales</taxon>
        <taxon>Nocardioidaceae</taxon>
        <taxon>Nocardioides</taxon>
    </lineage>
</organism>
<sequence length="118" mass="12740">MSILVAVTDSAEGRAALRAAQGEAELLGQPLYVLNLALRPLAEQRMDLPEGAEIIERSGRGDRDPAQAVLDEVEQHDISRLVIGIKRRTPVGKALLGSVSQRLLMECPVPVLSVKYDG</sequence>
<dbReference type="InterPro" id="IPR014729">
    <property type="entry name" value="Rossmann-like_a/b/a_fold"/>
</dbReference>
<evidence type="ECO:0000259" key="1">
    <source>
        <dbReference type="Pfam" id="PF00582"/>
    </source>
</evidence>
<gene>
    <name evidence="2" type="ORF">ISG29_16845</name>
</gene>
<dbReference type="EMBL" id="JADIVZ010000011">
    <property type="protein sequence ID" value="MBF4163361.1"/>
    <property type="molecule type" value="Genomic_DNA"/>
</dbReference>
<evidence type="ECO:0000313" key="2">
    <source>
        <dbReference type="EMBL" id="MBF4163361.1"/>
    </source>
</evidence>
<dbReference type="AlphaFoldDB" id="A0A930V0B8"/>
<keyword evidence="3" id="KW-1185">Reference proteome</keyword>
<reference evidence="2" key="1">
    <citation type="submission" date="2020-11" db="EMBL/GenBank/DDBJ databases">
        <title>Nocardioides sp. CBS4Y-1, whole genome shotgun sequence.</title>
        <authorList>
            <person name="Tuo L."/>
        </authorList>
    </citation>
    <scope>NUCLEOTIDE SEQUENCE</scope>
    <source>
        <strain evidence="2">CBS4Y-1</strain>
    </source>
</reference>
<evidence type="ECO:0000313" key="3">
    <source>
        <dbReference type="Proteomes" id="UP000656804"/>
    </source>
</evidence>
<proteinExistence type="predicted"/>
<dbReference type="Pfam" id="PF00582">
    <property type="entry name" value="Usp"/>
    <property type="match status" value="1"/>
</dbReference>
<dbReference type="Proteomes" id="UP000656804">
    <property type="component" value="Unassembled WGS sequence"/>
</dbReference>
<comment type="caution">
    <text evidence="2">The sequence shown here is derived from an EMBL/GenBank/DDBJ whole genome shotgun (WGS) entry which is preliminary data.</text>
</comment>
<dbReference type="SUPFAM" id="SSF52402">
    <property type="entry name" value="Adenine nucleotide alpha hydrolases-like"/>
    <property type="match status" value="1"/>
</dbReference>
<protein>
    <submittedName>
        <fullName evidence="2">Universal stress protein</fullName>
    </submittedName>
</protein>
<dbReference type="Gene3D" id="3.40.50.620">
    <property type="entry name" value="HUPs"/>
    <property type="match status" value="1"/>
</dbReference>
<dbReference type="RefSeq" id="WP_194504625.1">
    <property type="nucleotide sequence ID" value="NZ_JADIVZ010000011.1"/>
</dbReference>
<accession>A0A930V0B8</accession>
<name>A0A930V0B8_9ACTN</name>
<dbReference type="InterPro" id="IPR006016">
    <property type="entry name" value="UspA"/>
</dbReference>